<organism evidence="1 2">
    <name type="scientific">Batillaria attramentaria</name>
    <dbReference type="NCBI Taxonomy" id="370345"/>
    <lineage>
        <taxon>Eukaryota</taxon>
        <taxon>Metazoa</taxon>
        <taxon>Spiralia</taxon>
        <taxon>Lophotrochozoa</taxon>
        <taxon>Mollusca</taxon>
        <taxon>Gastropoda</taxon>
        <taxon>Caenogastropoda</taxon>
        <taxon>Sorbeoconcha</taxon>
        <taxon>Cerithioidea</taxon>
        <taxon>Batillariidae</taxon>
        <taxon>Batillaria</taxon>
    </lineage>
</organism>
<proteinExistence type="predicted"/>
<comment type="caution">
    <text evidence="1">The sequence shown here is derived from an EMBL/GenBank/DDBJ whole genome shotgun (WGS) entry which is preliminary data.</text>
</comment>
<keyword evidence="2" id="KW-1185">Reference proteome</keyword>
<evidence type="ECO:0000313" key="1">
    <source>
        <dbReference type="EMBL" id="KAK7502703.1"/>
    </source>
</evidence>
<accession>A0ABD0LTJ2</accession>
<protein>
    <submittedName>
        <fullName evidence="1">Uncharacterized protein</fullName>
    </submittedName>
</protein>
<name>A0ABD0LTJ2_9CAEN</name>
<dbReference type="AlphaFoldDB" id="A0ABD0LTJ2"/>
<gene>
    <name evidence="1" type="ORF">BaRGS_00005953</name>
</gene>
<dbReference type="EMBL" id="JACVVK020000024">
    <property type="protein sequence ID" value="KAK7502703.1"/>
    <property type="molecule type" value="Genomic_DNA"/>
</dbReference>
<evidence type="ECO:0000313" key="2">
    <source>
        <dbReference type="Proteomes" id="UP001519460"/>
    </source>
</evidence>
<sequence length="86" mass="9288">MPEVAGNTVYTVPFFMFSVCGGRNIVSVLVLSDQYPPRPPCRSPAVHMPESSQFVVPTQRVIIPCSATTASPPQLIRTVVSHLYGG</sequence>
<dbReference type="Proteomes" id="UP001519460">
    <property type="component" value="Unassembled WGS sequence"/>
</dbReference>
<reference evidence="1 2" key="1">
    <citation type="journal article" date="2023" name="Sci. Data">
        <title>Genome assembly of the Korean intertidal mud-creeper Batillaria attramentaria.</title>
        <authorList>
            <person name="Patra A.K."/>
            <person name="Ho P.T."/>
            <person name="Jun S."/>
            <person name="Lee S.J."/>
            <person name="Kim Y."/>
            <person name="Won Y.J."/>
        </authorList>
    </citation>
    <scope>NUCLEOTIDE SEQUENCE [LARGE SCALE GENOMIC DNA]</scope>
    <source>
        <strain evidence="1">Wonlab-2016</strain>
    </source>
</reference>